<accession>A0A7J6AT35</accession>
<sequence>MTHAQCSSGYCACVGRACVVQQRFGIGVQDGREKENSSLSLSPSLLLISERKYFFYSQLNLIGIREN</sequence>
<dbReference type="Proteomes" id="UP000593565">
    <property type="component" value="Unassembled WGS sequence"/>
</dbReference>
<proteinExistence type="predicted"/>
<dbReference type="EMBL" id="JAAGNN010000009">
    <property type="protein sequence ID" value="KAF4084698.1"/>
    <property type="molecule type" value="Genomic_DNA"/>
</dbReference>
<protein>
    <submittedName>
        <fullName evidence="1">Uncharacterized protein</fullName>
    </submittedName>
</protein>
<organism evidence="1 2">
    <name type="scientific">Ameiurus melas</name>
    <name type="common">Black bullhead</name>
    <name type="synonym">Silurus melas</name>
    <dbReference type="NCBI Taxonomy" id="219545"/>
    <lineage>
        <taxon>Eukaryota</taxon>
        <taxon>Metazoa</taxon>
        <taxon>Chordata</taxon>
        <taxon>Craniata</taxon>
        <taxon>Vertebrata</taxon>
        <taxon>Euteleostomi</taxon>
        <taxon>Actinopterygii</taxon>
        <taxon>Neopterygii</taxon>
        <taxon>Teleostei</taxon>
        <taxon>Ostariophysi</taxon>
        <taxon>Siluriformes</taxon>
        <taxon>Ictaluridae</taxon>
        <taxon>Ameiurus</taxon>
    </lineage>
</organism>
<name>A0A7J6AT35_AMEME</name>
<evidence type="ECO:0000313" key="1">
    <source>
        <dbReference type="EMBL" id="KAF4084698.1"/>
    </source>
</evidence>
<evidence type="ECO:0000313" key="2">
    <source>
        <dbReference type="Proteomes" id="UP000593565"/>
    </source>
</evidence>
<keyword evidence="2" id="KW-1185">Reference proteome</keyword>
<dbReference type="AlphaFoldDB" id="A0A7J6AT35"/>
<comment type="caution">
    <text evidence="1">The sequence shown here is derived from an EMBL/GenBank/DDBJ whole genome shotgun (WGS) entry which is preliminary data.</text>
</comment>
<gene>
    <name evidence="1" type="ORF">AMELA_G00108870</name>
</gene>
<reference evidence="1 2" key="1">
    <citation type="submission" date="2020-02" db="EMBL/GenBank/DDBJ databases">
        <title>A chromosome-scale genome assembly of the black bullhead catfish (Ameiurus melas).</title>
        <authorList>
            <person name="Wen M."/>
            <person name="Zham M."/>
            <person name="Cabau C."/>
            <person name="Klopp C."/>
            <person name="Donnadieu C."/>
            <person name="Roques C."/>
            <person name="Bouchez O."/>
            <person name="Lampietro C."/>
            <person name="Jouanno E."/>
            <person name="Herpin A."/>
            <person name="Louis A."/>
            <person name="Berthelot C."/>
            <person name="Parey E."/>
            <person name="Roest-Crollius H."/>
            <person name="Braasch I."/>
            <person name="Postlethwait J."/>
            <person name="Robinson-Rechavi M."/>
            <person name="Echchiki A."/>
            <person name="Begum T."/>
            <person name="Montfort J."/>
            <person name="Schartl M."/>
            <person name="Bobe J."/>
            <person name="Guiguen Y."/>
        </authorList>
    </citation>
    <scope>NUCLEOTIDE SEQUENCE [LARGE SCALE GENOMIC DNA]</scope>
    <source>
        <strain evidence="1">M_S1</strain>
        <tissue evidence="1">Blood</tissue>
    </source>
</reference>